<feature type="domain" description="HTH cro/C1-type" evidence="2">
    <location>
        <begin position="18"/>
        <end position="72"/>
    </location>
</feature>
<accession>A0A376ADH8</accession>
<dbReference type="GO" id="GO:0003700">
    <property type="term" value="F:DNA-binding transcription factor activity"/>
    <property type="evidence" value="ECO:0007669"/>
    <property type="project" value="TreeGrafter"/>
</dbReference>
<keyword evidence="1" id="KW-0238">DNA-binding</keyword>
<dbReference type="SUPFAM" id="SSF47413">
    <property type="entry name" value="lambda repressor-like DNA-binding domains"/>
    <property type="match status" value="1"/>
</dbReference>
<dbReference type="Gene3D" id="2.60.120.10">
    <property type="entry name" value="Jelly Rolls"/>
    <property type="match status" value="1"/>
</dbReference>
<evidence type="ECO:0000259" key="2">
    <source>
        <dbReference type="PROSITE" id="PS50943"/>
    </source>
</evidence>
<dbReference type="PANTHER" id="PTHR46797">
    <property type="entry name" value="HTH-TYPE TRANSCRIPTIONAL REGULATOR"/>
    <property type="match status" value="1"/>
</dbReference>
<organism evidence="3 4">
    <name type="scientific">Ciceribacter selenitireducens ATCC BAA-1503</name>
    <dbReference type="NCBI Taxonomy" id="1336235"/>
    <lineage>
        <taxon>Bacteria</taxon>
        <taxon>Pseudomonadati</taxon>
        <taxon>Pseudomonadota</taxon>
        <taxon>Alphaproteobacteria</taxon>
        <taxon>Hyphomicrobiales</taxon>
        <taxon>Rhizobiaceae</taxon>
        <taxon>Ciceribacter</taxon>
    </lineage>
</organism>
<dbReference type="Pfam" id="PF07883">
    <property type="entry name" value="Cupin_2"/>
    <property type="match status" value="1"/>
</dbReference>
<dbReference type="InterPro" id="IPR050807">
    <property type="entry name" value="TransReg_Diox_bact_type"/>
</dbReference>
<dbReference type="GO" id="GO:0005829">
    <property type="term" value="C:cytosol"/>
    <property type="evidence" value="ECO:0007669"/>
    <property type="project" value="TreeGrafter"/>
</dbReference>
<reference evidence="4" key="1">
    <citation type="submission" date="2018-07" db="EMBL/GenBank/DDBJ databases">
        <authorList>
            <person name="Peiro R."/>
            <person name="Begona"/>
            <person name="Cbmso G."/>
            <person name="Lopez M."/>
            <person name="Gonzalez S."/>
        </authorList>
    </citation>
    <scope>NUCLEOTIDE SEQUENCE [LARGE SCALE GENOMIC DNA]</scope>
</reference>
<gene>
    <name evidence="3" type="ORF">RHIZ70_1428</name>
</gene>
<proteinExistence type="predicted"/>
<dbReference type="CDD" id="cd02209">
    <property type="entry name" value="cupin_XRE_C"/>
    <property type="match status" value="1"/>
</dbReference>
<dbReference type="PANTHER" id="PTHR46797:SF10">
    <property type="entry name" value="BLR1115 PROTEIN"/>
    <property type="match status" value="1"/>
</dbReference>
<dbReference type="InterPro" id="IPR010982">
    <property type="entry name" value="Lambda_DNA-bd_dom_sf"/>
</dbReference>
<keyword evidence="4" id="KW-1185">Reference proteome</keyword>
<dbReference type="AlphaFoldDB" id="A0A376ADH8"/>
<dbReference type="Gene3D" id="1.10.260.40">
    <property type="entry name" value="lambda repressor-like DNA-binding domains"/>
    <property type="match status" value="1"/>
</dbReference>
<name>A0A376ADH8_9HYPH</name>
<sequence length="194" mass="21011">MIMENDDADLARHIGTRLNALRAERGLTLDQLAELSGVSRAMISRVERGEASPTAALLARLCSALGVSLSVFFATSGAEVSPLARRADQPVWRDPESGYLRRVVSPGGTGSRVDVVEVEFPAGAEVRFPGQQASRSQSQHVWLFEGEMELSVGEAVHRLTAGDCLFMNVGDVHGFRNPTDKPARYAVIIDLGHR</sequence>
<dbReference type="InterPro" id="IPR014710">
    <property type="entry name" value="RmlC-like_jellyroll"/>
</dbReference>
<evidence type="ECO:0000313" key="3">
    <source>
        <dbReference type="EMBL" id="SSC65720.1"/>
    </source>
</evidence>
<evidence type="ECO:0000256" key="1">
    <source>
        <dbReference type="ARBA" id="ARBA00023125"/>
    </source>
</evidence>
<dbReference type="SMART" id="SM00530">
    <property type="entry name" value="HTH_XRE"/>
    <property type="match status" value="1"/>
</dbReference>
<dbReference type="CDD" id="cd00093">
    <property type="entry name" value="HTH_XRE"/>
    <property type="match status" value="1"/>
</dbReference>
<dbReference type="GO" id="GO:0003677">
    <property type="term" value="F:DNA binding"/>
    <property type="evidence" value="ECO:0007669"/>
    <property type="project" value="UniProtKB-KW"/>
</dbReference>
<dbReference type="EMBL" id="UEYP01000001">
    <property type="protein sequence ID" value="SSC65720.1"/>
    <property type="molecule type" value="Genomic_DNA"/>
</dbReference>
<dbReference type="InterPro" id="IPR011051">
    <property type="entry name" value="RmlC_Cupin_sf"/>
</dbReference>
<dbReference type="STRING" id="1336235.GCA_000518785_01477"/>
<dbReference type="InterPro" id="IPR001387">
    <property type="entry name" value="Cro/C1-type_HTH"/>
</dbReference>
<dbReference type="PROSITE" id="PS50943">
    <property type="entry name" value="HTH_CROC1"/>
    <property type="match status" value="1"/>
</dbReference>
<dbReference type="SUPFAM" id="SSF51182">
    <property type="entry name" value="RmlC-like cupins"/>
    <property type="match status" value="1"/>
</dbReference>
<dbReference type="Proteomes" id="UP000254764">
    <property type="component" value="Unassembled WGS sequence"/>
</dbReference>
<dbReference type="Pfam" id="PF01381">
    <property type="entry name" value="HTH_3"/>
    <property type="match status" value="1"/>
</dbReference>
<protein>
    <recommendedName>
        <fullName evidence="2">HTH cro/C1-type domain-containing protein</fullName>
    </recommendedName>
</protein>
<evidence type="ECO:0000313" key="4">
    <source>
        <dbReference type="Proteomes" id="UP000254764"/>
    </source>
</evidence>
<dbReference type="InterPro" id="IPR013096">
    <property type="entry name" value="Cupin_2"/>
</dbReference>